<dbReference type="InterPro" id="IPR016181">
    <property type="entry name" value="Acyl_CoA_acyltransferase"/>
</dbReference>
<sequence length="301" mass="32816">MSGAEIRPARPDDAPAVVALRALVYPYLVRGVESTRRMIADPPAGEDWSAWVAEADGQVIGWVSAYRNTQTSTPGVGEIALLHVHPEHRGRGTGTTLFDAAFGHLRALGSTRVLTHARTESLPFAQRHGFTPSREVRYSALDLTTAPPMPQAPPGVRLVSAAGLDPRLVHRVDAEASRDEPGDVPTDSLDFDLWRHECWDNPGLDREASTLAEVDGELVALSLVKRDGDRMWSDFTGTLPAYRGRGLARLAKQAALHTAAARGVRTAYTSNDEANAPMLAVNKRLGYRPVDSQWSCRRKLT</sequence>
<dbReference type="Pfam" id="PF00583">
    <property type="entry name" value="Acetyltransf_1"/>
    <property type="match status" value="2"/>
</dbReference>
<feature type="domain" description="N-acetyltransferase" evidence="3">
    <location>
        <begin position="4"/>
        <end position="154"/>
    </location>
</feature>
<dbReference type="KEGG" id="mtua:CSH63_28880"/>
<protein>
    <submittedName>
        <fullName evidence="4">GNAT family N-acetyltransferase</fullName>
    </submittedName>
</protein>
<dbReference type="PROSITE" id="PS51186">
    <property type="entry name" value="GNAT"/>
    <property type="match status" value="2"/>
</dbReference>
<dbReference type="CDD" id="cd04301">
    <property type="entry name" value="NAT_SF"/>
    <property type="match status" value="2"/>
</dbReference>
<name>A0A386WVA5_9ACTN</name>
<gene>
    <name evidence="4" type="ORF">CSH63_28880</name>
</gene>
<evidence type="ECO:0000256" key="2">
    <source>
        <dbReference type="ARBA" id="ARBA00023315"/>
    </source>
</evidence>
<reference evidence="4 5" key="1">
    <citation type="submission" date="2017-10" db="EMBL/GenBank/DDBJ databases">
        <title>Integration of genomic and chemical information greatly accelerates assignment of the full stereostructure of myelolactone, a potent inhibitor of myeloma from a marine-derived Micromonospora.</title>
        <authorList>
            <person name="Kim M.C."/>
            <person name="Machado H."/>
            <person name="Jensen P.R."/>
            <person name="Fenical W."/>
        </authorList>
    </citation>
    <scope>NUCLEOTIDE SEQUENCE [LARGE SCALE GENOMIC DNA]</scope>
    <source>
        <strain evidence="4 5">CNY-010</strain>
    </source>
</reference>
<dbReference type="PANTHER" id="PTHR43877">
    <property type="entry name" value="AMINOALKYLPHOSPHONATE N-ACETYLTRANSFERASE-RELATED-RELATED"/>
    <property type="match status" value="1"/>
</dbReference>
<dbReference type="Gene3D" id="3.40.630.30">
    <property type="match status" value="1"/>
</dbReference>
<dbReference type="AlphaFoldDB" id="A0A386WVA5"/>
<evidence type="ECO:0000256" key="1">
    <source>
        <dbReference type="ARBA" id="ARBA00022679"/>
    </source>
</evidence>
<dbReference type="Proteomes" id="UP000267804">
    <property type="component" value="Chromosome"/>
</dbReference>
<dbReference type="RefSeq" id="WP_120572937.1">
    <property type="nucleotide sequence ID" value="NZ_CP024087.1"/>
</dbReference>
<keyword evidence="2" id="KW-0012">Acyltransferase</keyword>
<evidence type="ECO:0000313" key="4">
    <source>
        <dbReference type="EMBL" id="AYF31390.1"/>
    </source>
</evidence>
<evidence type="ECO:0000259" key="3">
    <source>
        <dbReference type="PROSITE" id="PS51186"/>
    </source>
</evidence>
<keyword evidence="1 4" id="KW-0808">Transferase</keyword>
<evidence type="ECO:0000313" key="5">
    <source>
        <dbReference type="Proteomes" id="UP000267804"/>
    </source>
</evidence>
<dbReference type="InterPro" id="IPR000182">
    <property type="entry name" value="GNAT_dom"/>
</dbReference>
<dbReference type="GO" id="GO:0016747">
    <property type="term" value="F:acyltransferase activity, transferring groups other than amino-acyl groups"/>
    <property type="evidence" value="ECO:0007669"/>
    <property type="project" value="InterPro"/>
</dbReference>
<dbReference type="SUPFAM" id="SSF55729">
    <property type="entry name" value="Acyl-CoA N-acyltransferases (Nat)"/>
    <property type="match status" value="2"/>
</dbReference>
<dbReference type="InterPro" id="IPR050832">
    <property type="entry name" value="Bact_Acetyltransf"/>
</dbReference>
<dbReference type="EMBL" id="CP024087">
    <property type="protein sequence ID" value="AYF31390.1"/>
    <property type="molecule type" value="Genomic_DNA"/>
</dbReference>
<organism evidence="4 5">
    <name type="scientific">Micromonospora tulbaghiae</name>
    <dbReference type="NCBI Taxonomy" id="479978"/>
    <lineage>
        <taxon>Bacteria</taxon>
        <taxon>Bacillati</taxon>
        <taxon>Actinomycetota</taxon>
        <taxon>Actinomycetes</taxon>
        <taxon>Micromonosporales</taxon>
        <taxon>Micromonosporaceae</taxon>
        <taxon>Micromonospora</taxon>
    </lineage>
</organism>
<proteinExistence type="predicted"/>
<feature type="domain" description="N-acetyltransferase" evidence="3">
    <location>
        <begin position="168"/>
        <end position="301"/>
    </location>
</feature>
<accession>A0A386WVA5</accession>